<dbReference type="PANTHER" id="PTHR21089">
    <property type="entry name" value="SHIKIMATE DEHYDROGENASE"/>
    <property type="match status" value="1"/>
</dbReference>
<evidence type="ECO:0000256" key="3">
    <source>
        <dbReference type="SAM" id="MobiDB-lite"/>
    </source>
</evidence>
<dbReference type="InterPro" id="IPR046346">
    <property type="entry name" value="Aminoacid_DH-like_N_sf"/>
</dbReference>
<dbReference type="CDD" id="cd01065">
    <property type="entry name" value="NAD_bind_Shikimate_DH"/>
    <property type="match status" value="1"/>
</dbReference>
<dbReference type="SUPFAM" id="SSF51735">
    <property type="entry name" value="NAD(P)-binding Rossmann-fold domains"/>
    <property type="match status" value="1"/>
</dbReference>
<evidence type="ECO:0000256" key="1">
    <source>
        <dbReference type="ARBA" id="ARBA00006477"/>
    </source>
</evidence>
<dbReference type="AlphaFoldDB" id="A0A2V1E8C1"/>
<dbReference type="Gene3D" id="3.20.20.70">
    <property type="entry name" value="Aldolase class I"/>
    <property type="match status" value="1"/>
</dbReference>
<dbReference type="InterPro" id="IPR036291">
    <property type="entry name" value="NAD(P)-bd_dom_sf"/>
</dbReference>
<name>A0A2V1E8C1_9PLEO</name>
<dbReference type="GO" id="GO:0009423">
    <property type="term" value="P:chorismate biosynthetic process"/>
    <property type="evidence" value="ECO:0007669"/>
    <property type="project" value="TreeGrafter"/>
</dbReference>
<dbReference type="EMBL" id="KZ805313">
    <property type="protein sequence ID" value="PVI05550.1"/>
    <property type="molecule type" value="Genomic_DNA"/>
</dbReference>
<dbReference type="Pfam" id="PF01488">
    <property type="entry name" value="Shikimate_DH"/>
    <property type="match status" value="1"/>
</dbReference>
<feature type="compositionally biased region" description="Polar residues" evidence="3">
    <location>
        <begin position="1"/>
        <end position="19"/>
    </location>
</feature>
<dbReference type="InterPro" id="IPR006151">
    <property type="entry name" value="Shikm_DH/Glu-tRNA_Rdtase"/>
</dbReference>
<dbReference type="GO" id="GO:0019632">
    <property type="term" value="P:shikimate metabolic process"/>
    <property type="evidence" value="ECO:0007669"/>
    <property type="project" value="TreeGrafter"/>
</dbReference>
<dbReference type="Proteomes" id="UP000244855">
    <property type="component" value="Unassembled WGS sequence"/>
</dbReference>
<dbReference type="GO" id="GO:0004764">
    <property type="term" value="F:shikimate 3-dehydrogenase (NADP+) activity"/>
    <property type="evidence" value="ECO:0007669"/>
    <property type="project" value="InterPro"/>
</dbReference>
<dbReference type="SUPFAM" id="SSF51569">
    <property type="entry name" value="Aldolase"/>
    <property type="match status" value="1"/>
</dbReference>
<dbReference type="InterPro" id="IPR031322">
    <property type="entry name" value="Shikimate/glucono_kinase"/>
</dbReference>
<dbReference type="Gene3D" id="3.40.50.720">
    <property type="entry name" value="NAD(P)-binding Rossmann-like Domain"/>
    <property type="match status" value="1"/>
</dbReference>
<comment type="similarity">
    <text evidence="2">In the N-terminal section; belongs to the shikimate kinase family.</text>
</comment>
<evidence type="ECO:0000256" key="2">
    <source>
        <dbReference type="ARBA" id="ARBA00009349"/>
    </source>
</evidence>
<evidence type="ECO:0000313" key="7">
    <source>
        <dbReference type="EMBL" id="PVI05550.1"/>
    </source>
</evidence>
<accession>A0A2V1E8C1</accession>
<feature type="domain" description="Shikimate dehydrogenase substrate binding N-terminal" evidence="5">
    <location>
        <begin position="482"/>
        <end position="562"/>
    </location>
</feature>
<dbReference type="PRINTS" id="PR01100">
    <property type="entry name" value="SHIKIMTKNASE"/>
</dbReference>
<organism evidence="7 8">
    <name type="scientific">Periconia macrospinosa</name>
    <dbReference type="NCBI Taxonomy" id="97972"/>
    <lineage>
        <taxon>Eukaryota</taxon>
        <taxon>Fungi</taxon>
        <taxon>Dikarya</taxon>
        <taxon>Ascomycota</taxon>
        <taxon>Pezizomycotina</taxon>
        <taxon>Dothideomycetes</taxon>
        <taxon>Pleosporomycetidae</taxon>
        <taxon>Pleosporales</taxon>
        <taxon>Massarineae</taxon>
        <taxon>Periconiaceae</taxon>
        <taxon>Periconia</taxon>
    </lineage>
</organism>
<dbReference type="STRING" id="97972.A0A2V1E8C1"/>
<dbReference type="InterPro" id="IPR041121">
    <property type="entry name" value="SDH_C"/>
</dbReference>
<proteinExistence type="inferred from homology"/>
<reference evidence="7 8" key="1">
    <citation type="journal article" date="2018" name="Sci. Rep.">
        <title>Comparative genomics provides insights into the lifestyle and reveals functional heterogeneity of dark septate endophytic fungi.</title>
        <authorList>
            <person name="Knapp D.G."/>
            <person name="Nemeth J.B."/>
            <person name="Barry K."/>
            <person name="Hainaut M."/>
            <person name="Henrissat B."/>
            <person name="Johnson J."/>
            <person name="Kuo A."/>
            <person name="Lim J.H.P."/>
            <person name="Lipzen A."/>
            <person name="Nolan M."/>
            <person name="Ohm R.A."/>
            <person name="Tamas L."/>
            <person name="Grigoriev I.V."/>
            <person name="Spatafora J.W."/>
            <person name="Nagy L.G."/>
            <person name="Kovacs G.M."/>
        </authorList>
    </citation>
    <scope>NUCLEOTIDE SEQUENCE [LARGE SCALE GENOMIC DNA]</scope>
    <source>
        <strain evidence="7 8">DSE2036</strain>
    </source>
</reference>
<dbReference type="PANTHER" id="PTHR21089:SF1">
    <property type="entry name" value="BIFUNCTIONAL 3-DEHYDROQUINATE DEHYDRATASE_SHIKIMATE DEHYDROGENASE, CHLOROPLASTIC"/>
    <property type="match status" value="1"/>
</dbReference>
<dbReference type="OrthoDB" id="4415835at2759"/>
<dbReference type="Pfam" id="PF01202">
    <property type="entry name" value="SKI"/>
    <property type="match status" value="1"/>
</dbReference>
<dbReference type="Gene3D" id="3.40.50.300">
    <property type="entry name" value="P-loop containing nucleotide triphosphate hydrolases"/>
    <property type="match status" value="1"/>
</dbReference>
<dbReference type="GO" id="GO:0003855">
    <property type="term" value="F:3-dehydroquinate dehydratase activity"/>
    <property type="evidence" value="ECO:0007669"/>
    <property type="project" value="InterPro"/>
</dbReference>
<dbReference type="Pfam" id="PF08501">
    <property type="entry name" value="Shikimate_dh_N"/>
    <property type="match status" value="1"/>
</dbReference>
<evidence type="ECO:0000259" key="6">
    <source>
        <dbReference type="Pfam" id="PF18317"/>
    </source>
</evidence>
<dbReference type="SUPFAM" id="SSF53223">
    <property type="entry name" value="Aminoacid dehydrogenase-like, N-terminal domain"/>
    <property type="match status" value="1"/>
</dbReference>
<dbReference type="Gene3D" id="3.40.50.10860">
    <property type="entry name" value="Leucine Dehydrogenase, chain A, domain 1"/>
    <property type="match status" value="1"/>
</dbReference>
<feature type="region of interest" description="Disordered" evidence="3">
    <location>
        <begin position="1"/>
        <end position="23"/>
    </location>
</feature>
<gene>
    <name evidence="7" type="ORF">DM02DRAFT_554301</name>
</gene>
<feature type="domain" description="Quinate/shikimate 5-dehydrogenase/glutamyl-tRNA reductase" evidence="4">
    <location>
        <begin position="612"/>
        <end position="664"/>
    </location>
</feature>
<evidence type="ECO:0000259" key="4">
    <source>
        <dbReference type="Pfam" id="PF01488"/>
    </source>
</evidence>
<dbReference type="SUPFAM" id="SSF52540">
    <property type="entry name" value="P-loop containing nucleoside triphosphate hydrolases"/>
    <property type="match status" value="1"/>
</dbReference>
<dbReference type="InterPro" id="IPR001381">
    <property type="entry name" value="DHquinase_I"/>
</dbReference>
<evidence type="ECO:0000259" key="5">
    <source>
        <dbReference type="Pfam" id="PF08501"/>
    </source>
</evidence>
<sequence>MRLRSQEPQISAGSGNDNPLITRAHRTYSPDASILLVGIRGTGKSTLGLVASTSLRFRLVDSGRIFHREYGQSRAAYAATHGSHAYRRQEIDLIHSILQQHPKRAVIVCGSASVEGFGQELVRHFSLTHPVIFILRDASDISQYVGSHEENIISDLVHRSSPAFRNLSNFEFYNLSDSLMNTHGKDRTIQPSLLLKNVERDFLQLCYSIRKQIPGVYSEKAHHSLSSLPLEKRSTTYCLSLPVEDASSFADSTRGIDILADAIELIIDITSLCSTKGFDHIAATQISRQYFVARRSFQLPIIIHPILPARQEFQESSRKVYLEVIAHSLRLTPDYLTVDFHLDEVEIAKIHSAKGHTKIIGHYFESSPPPNNWSSQKTASILQRMKSSHCDLARICQAAMSRTDNRDVQEFIHATNVSGKLGIPIIAYNTGRIGRPSCYLNRIMTPITHPILEDRFSGLLTMQEVQNALYSSYTLEPQFFGILGADVLSSLSPAMHNSAFEAFQLPHKYQTLQCSSLRDLSVLIQDTSFGGASITAPFKQEIISALDYLSPSSRAIGAVNTLIPLRSDGLKGLLARNETGPTVALYGDNTDWIGIFNCVRQHLSPVNAVRANTTALVIGAGGMAHACVYSLIRLGINKIFVCNRTEQRAKDLAERFSGKTYSTDHASLDDLQVRDVSELSVCGPAEVRVLPSIQSAWPTGFDSPTVIVSCVPSAAQNGPKSLIIPDEWLANRTGGVLIELSYDSLETPLMKEVKKFSSRGWIAVHGLQVLPEQGIAQFELFTGRRAPENVMRSQADCRYMELAQ</sequence>
<dbReference type="InterPro" id="IPR027417">
    <property type="entry name" value="P-loop_NTPase"/>
</dbReference>
<dbReference type="InterPro" id="IPR022893">
    <property type="entry name" value="Shikimate_DH_fam"/>
</dbReference>
<protein>
    <submittedName>
        <fullName evidence="7">Uncharacterized protein</fullName>
    </submittedName>
</protein>
<dbReference type="Pfam" id="PF18317">
    <property type="entry name" value="SDH_C"/>
    <property type="match status" value="1"/>
</dbReference>
<feature type="domain" description="SDH C-terminal" evidence="6">
    <location>
        <begin position="766"/>
        <end position="794"/>
    </location>
</feature>
<keyword evidence="8" id="KW-1185">Reference proteome</keyword>
<dbReference type="CDD" id="cd00502">
    <property type="entry name" value="DHQase_I"/>
    <property type="match status" value="1"/>
</dbReference>
<comment type="similarity">
    <text evidence="1">In the 2nd section; belongs to the type-I 3-dehydroquinase family.</text>
</comment>
<dbReference type="InterPro" id="IPR013785">
    <property type="entry name" value="Aldolase_TIM"/>
</dbReference>
<dbReference type="InterPro" id="IPR013708">
    <property type="entry name" value="Shikimate_DH-bd_N"/>
</dbReference>
<dbReference type="Pfam" id="PF01487">
    <property type="entry name" value="DHquinase_I"/>
    <property type="match status" value="1"/>
</dbReference>
<evidence type="ECO:0000313" key="8">
    <source>
        <dbReference type="Proteomes" id="UP000244855"/>
    </source>
</evidence>